<keyword evidence="3" id="KW-1185">Reference proteome</keyword>
<feature type="domain" description="PilZ" evidence="1">
    <location>
        <begin position="44"/>
        <end position="135"/>
    </location>
</feature>
<dbReference type="OrthoDB" id="5456874at2"/>
<dbReference type="AlphaFoldDB" id="L0RHE9"/>
<organism evidence="2 3">
    <name type="scientific">Maridesulfovibrio hydrothermalis AM13 = DSM 14728</name>
    <dbReference type="NCBI Taxonomy" id="1121451"/>
    <lineage>
        <taxon>Bacteria</taxon>
        <taxon>Pseudomonadati</taxon>
        <taxon>Thermodesulfobacteriota</taxon>
        <taxon>Desulfovibrionia</taxon>
        <taxon>Desulfovibrionales</taxon>
        <taxon>Desulfovibrionaceae</taxon>
        <taxon>Maridesulfovibrio</taxon>
    </lineage>
</organism>
<dbReference type="HOGENOM" id="CLU_1479788_0_0_7"/>
<dbReference type="RefSeq" id="WP_015337589.1">
    <property type="nucleotide sequence ID" value="NC_020055.1"/>
</dbReference>
<dbReference type="eggNOG" id="ENOG503185Q">
    <property type="taxonomic scope" value="Bacteria"/>
</dbReference>
<dbReference type="Pfam" id="PF07238">
    <property type="entry name" value="PilZ"/>
    <property type="match status" value="1"/>
</dbReference>
<gene>
    <name evidence="2" type="ORF">DESAM_22724</name>
</gene>
<dbReference type="InterPro" id="IPR009875">
    <property type="entry name" value="PilZ_domain"/>
</dbReference>
<sequence length="182" mass="20588">MTTDKTNSNLLSKLKVKLDRMLGRKKSEPLDLTYKPQKSCPSARKSFRIDVDNMHLICRSPRIKCRILDISATGIGFVSSKEFPPGDEIEAIILWSGKAVLKNIKMKIVRHEGKIIGCEFQDLERVQDKIISKIVLAAQQRQIEKKHNATGKDKIEAEVAKEAARIAKIEHAKKTTTKKIKL</sequence>
<dbReference type="KEGG" id="dhy:DESAM_22724"/>
<dbReference type="EMBL" id="FO203522">
    <property type="protein sequence ID" value="CCO24991.1"/>
    <property type="molecule type" value="Genomic_DNA"/>
</dbReference>
<dbReference type="SUPFAM" id="SSF141371">
    <property type="entry name" value="PilZ domain-like"/>
    <property type="match status" value="1"/>
</dbReference>
<reference evidence="2 3" key="1">
    <citation type="submission" date="2012-10" db="EMBL/GenBank/DDBJ databases">
        <authorList>
            <person name="Genoscope - CEA"/>
        </authorList>
    </citation>
    <scope>NUCLEOTIDE SEQUENCE [LARGE SCALE GENOMIC DNA]</scope>
    <source>
        <strain evidence="3">AM13 / DSM 14728</strain>
    </source>
</reference>
<evidence type="ECO:0000313" key="2">
    <source>
        <dbReference type="EMBL" id="CCO24991.1"/>
    </source>
</evidence>
<accession>L0RHE9</accession>
<protein>
    <submittedName>
        <fullName evidence="2">Type IV pilus assembly PilZ</fullName>
    </submittedName>
</protein>
<dbReference type="Gene3D" id="2.40.10.220">
    <property type="entry name" value="predicted glycosyltransferase like domains"/>
    <property type="match status" value="1"/>
</dbReference>
<dbReference type="PATRIC" id="fig|1121451.3.peg.2934"/>
<evidence type="ECO:0000313" key="3">
    <source>
        <dbReference type="Proteomes" id="UP000010808"/>
    </source>
</evidence>
<proteinExistence type="predicted"/>
<dbReference type="STRING" id="1121451.DESAM_22724"/>
<dbReference type="GO" id="GO:0035438">
    <property type="term" value="F:cyclic-di-GMP binding"/>
    <property type="evidence" value="ECO:0007669"/>
    <property type="project" value="InterPro"/>
</dbReference>
<evidence type="ECO:0000259" key="1">
    <source>
        <dbReference type="Pfam" id="PF07238"/>
    </source>
</evidence>
<dbReference type="Proteomes" id="UP000010808">
    <property type="component" value="Chromosome"/>
</dbReference>
<name>L0RHE9_9BACT</name>